<gene>
    <name evidence="1" type="ORF">KC19_2G041500</name>
    <name evidence="2" type="ORF">KC19_2G041800</name>
</gene>
<sequence>MDCRASGRSAARAPGFFPRSVAIANRVRAWRARGAAQWLGQAGGNSGGEGWHALRWTPGGACGMAVRDSVAGRFRPGGPRGVPPVGEVPFPRRRTAWLRARQGAIGAI</sequence>
<keyword evidence="3" id="KW-1185">Reference proteome</keyword>
<name>A0A8T0IT41_CERPU</name>
<proteinExistence type="predicted"/>
<comment type="caution">
    <text evidence="2">The sequence shown here is derived from an EMBL/GenBank/DDBJ whole genome shotgun (WGS) entry which is preliminary data.</text>
</comment>
<dbReference type="Proteomes" id="UP000822688">
    <property type="component" value="Chromosome 2"/>
</dbReference>
<evidence type="ECO:0000313" key="3">
    <source>
        <dbReference type="Proteomes" id="UP000822688"/>
    </source>
</evidence>
<evidence type="ECO:0000313" key="1">
    <source>
        <dbReference type="EMBL" id="KAG0585815.1"/>
    </source>
</evidence>
<protein>
    <submittedName>
        <fullName evidence="2">Uncharacterized protein</fullName>
    </submittedName>
</protein>
<reference evidence="2" key="1">
    <citation type="submission" date="2020-06" db="EMBL/GenBank/DDBJ databases">
        <title>WGS assembly of Ceratodon purpureus strain R40.</title>
        <authorList>
            <person name="Carey S.B."/>
            <person name="Jenkins J."/>
            <person name="Shu S."/>
            <person name="Lovell J.T."/>
            <person name="Sreedasyam A."/>
            <person name="Maumus F."/>
            <person name="Tiley G.P."/>
            <person name="Fernandez-Pozo N."/>
            <person name="Barry K."/>
            <person name="Chen C."/>
            <person name="Wang M."/>
            <person name="Lipzen A."/>
            <person name="Daum C."/>
            <person name="Saski C.A."/>
            <person name="Payton A.C."/>
            <person name="Mcbreen J.C."/>
            <person name="Conrad R.E."/>
            <person name="Kollar L.M."/>
            <person name="Olsson S."/>
            <person name="Huttunen S."/>
            <person name="Landis J.B."/>
            <person name="Wickett N.J."/>
            <person name="Johnson M.G."/>
            <person name="Rensing S.A."/>
            <person name="Grimwood J."/>
            <person name="Schmutz J."/>
            <person name="Mcdaniel S.F."/>
        </authorList>
    </citation>
    <scope>NUCLEOTIDE SEQUENCE</scope>
    <source>
        <strain evidence="2">R40</strain>
    </source>
</reference>
<dbReference type="AlphaFoldDB" id="A0A8T0IT41"/>
<evidence type="ECO:0000313" key="2">
    <source>
        <dbReference type="EMBL" id="KAG0585818.1"/>
    </source>
</evidence>
<organism evidence="2 3">
    <name type="scientific">Ceratodon purpureus</name>
    <name type="common">Fire moss</name>
    <name type="synonym">Dicranum purpureum</name>
    <dbReference type="NCBI Taxonomy" id="3225"/>
    <lineage>
        <taxon>Eukaryota</taxon>
        <taxon>Viridiplantae</taxon>
        <taxon>Streptophyta</taxon>
        <taxon>Embryophyta</taxon>
        <taxon>Bryophyta</taxon>
        <taxon>Bryophytina</taxon>
        <taxon>Bryopsida</taxon>
        <taxon>Dicranidae</taxon>
        <taxon>Pseudoditrichales</taxon>
        <taxon>Ditrichaceae</taxon>
        <taxon>Ceratodon</taxon>
    </lineage>
</organism>
<dbReference type="EMBL" id="CM026422">
    <property type="protein sequence ID" value="KAG0585818.1"/>
    <property type="molecule type" value="Genomic_DNA"/>
</dbReference>
<dbReference type="EMBL" id="CM026422">
    <property type="protein sequence ID" value="KAG0585815.1"/>
    <property type="molecule type" value="Genomic_DNA"/>
</dbReference>
<accession>A0A8T0IT41</accession>